<proteinExistence type="predicted"/>
<accession>A0ABX3KM20</accession>
<keyword evidence="2" id="KW-1185">Reference proteome</keyword>
<evidence type="ECO:0000313" key="1">
    <source>
        <dbReference type="EMBL" id="OOF32650.1"/>
    </source>
</evidence>
<evidence type="ECO:0000313" key="2">
    <source>
        <dbReference type="Proteomes" id="UP000189431"/>
    </source>
</evidence>
<dbReference type="RefSeq" id="WP_077670218.1">
    <property type="nucleotide sequence ID" value="NZ_MUFR01000076.1"/>
</dbReference>
<comment type="caution">
    <text evidence="1">The sequence shown here is derived from an EMBL/GenBank/DDBJ whole genome shotgun (WGS) entry which is preliminary data.</text>
</comment>
<dbReference type="Proteomes" id="UP000189431">
    <property type="component" value="Unassembled WGS sequence"/>
</dbReference>
<gene>
    <name evidence="1" type="ORF">BZJ21_14985</name>
</gene>
<sequence length="179" mass="20973">MQQEKITNFGDVFLMLCRKATLLLLISLPIVGHALTWEEFLKSEMDRTYSALEEKASNCRKNRQPLEPIKESWFVNLSRSEKVAATGYIKHLAEIDCWGKELSSYNSALLAYTSESKDTQYLDEWLELSNVYRSDDFKHEFDALNVKSLVKWYNRQSTVMPFDMIAFLEQYPEFQNSNE</sequence>
<evidence type="ECO:0008006" key="3">
    <source>
        <dbReference type="Google" id="ProtNLM"/>
    </source>
</evidence>
<organism evidence="1 2">
    <name type="scientific">Salinivibrio costicola subsp. alcaliphilus</name>
    <dbReference type="NCBI Taxonomy" id="272773"/>
    <lineage>
        <taxon>Bacteria</taxon>
        <taxon>Pseudomonadati</taxon>
        <taxon>Pseudomonadota</taxon>
        <taxon>Gammaproteobacteria</taxon>
        <taxon>Vibrionales</taxon>
        <taxon>Vibrionaceae</taxon>
        <taxon>Salinivibrio</taxon>
    </lineage>
</organism>
<dbReference type="EMBL" id="MUFR01000076">
    <property type="protein sequence ID" value="OOF32650.1"/>
    <property type="molecule type" value="Genomic_DNA"/>
</dbReference>
<reference evidence="2" key="1">
    <citation type="submission" date="2017-01" db="EMBL/GenBank/DDBJ databases">
        <title>Draft genome of the species Salinivibrio costicola subsp. alcaliphilus.</title>
        <authorList>
            <person name="Lopez-Hermoso C."/>
            <person name="De La Haba R."/>
            <person name="Sanchez-Porro C."/>
            <person name="Ventosa A."/>
        </authorList>
    </citation>
    <scope>NUCLEOTIDE SEQUENCE [LARGE SCALE GENOMIC DNA]</scope>
    <source>
        <strain evidence="2">CBH448</strain>
    </source>
</reference>
<name>A0ABX3KM20_SALCS</name>
<protein>
    <recommendedName>
        <fullName evidence="3">DUF4034 domain-containing protein</fullName>
    </recommendedName>
</protein>